<dbReference type="GO" id="GO:0016925">
    <property type="term" value="P:protein sumoylation"/>
    <property type="evidence" value="ECO:0007669"/>
    <property type="project" value="TreeGrafter"/>
</dbReference>
<dbReference type="Pfam" id="PF00899">
    <property type="entry name" value="ThiF"/>
    <property type="match status" value="1"/>
</dbReference>
<dbReference type="PANTHER" id="PTHR10953:SF162">
    <property type="entry name" value="SUMO-ACTIVATING ENZYME SUBUNIT 1"/>
    <property type="match status" value="1"/>
</dbReference>
<reference evidence="4" key="1">
    <citation type="submission" date="2022-11" db="UniProtKB">
        <authorList>
            <consortium name="WormBaseParasite"/>
        </authorList>
    </citation>
    <scope>IDENTIFICATION</scope>
</reference>
<dbReference type="GO" id="GO:0005737">
    <property type="term" value="C:cytoplasm"/>
    <property type="evidence" value="ECO:0007669"/>
    <property type="project" value="TreeGrafter"/>
</dbReference>
<proteinExistence type="inferred from homology"/>
<dbReference type="WBParaSite" id="PgB17_g008_t10">
    <property type="protein sequence ID" value="PgB17_g008_t10"/>
    <property type="gene ID" value="PgB17_g008"/>
</dbReference>
<feature type="domain" description="THIF-type NAD/FAD binding fold" evidence="2">
    <location>
        <begin position="24"/>
        <end position="95"/>
    </location>
</feature>
<accession>A0A914ZSK9</accession>
<sequence length="104" mass="11397">EGGSSGRRRESVKVAISDEEKAVYDRQIRLWGLEAQNRLRNSSVLIAGLSGCGAEVAKNLMLAGLKSITLLDHRKVTEMDESNQFFIAPGSIGQNIRNTALLIR</sequence>
<name>A0A914ZSK9_PARUN</name>
<dbReference type="SUPFAM" id="SSF69572">
    <property type="entry name" value="Activating enzymes of the ubiquitin-like proteins"/>
    <property type="match status" value="1"/>
</dbReference>
<dbReference type="InterPro" id="IPR000594">
    <property type="entry name" value="ThiF_NAD_FAD-bd"/>
</dbReference>
<protein>
    <submittedName>
        <fullName evidence="4">Replication factor C subunit 1</fullName>
    </submittedName>
</protein>
<dbReference type="Gene3D" id="3.40.50.720">
    <property type="entry name" value="NAD(P)-binding Rossmann-like Domain"/>
    <property type="match status" value="1"/>
</dbReference>
<dbReference type="Proteomes" id="UP000887569">
    <property type="component" value="Unplaced"/>
</dbReference>
<dbReference type="GO" id="GO:0031510">
    <property type="term" value="C:SUMO activating enzyme complex"/>
    <property type="evidence" value="ECO:0007669"/>
    <property type="project" value="TreeGrafter"/>
</dbReference>
<comment type="similarity">
    <text evidence="1">Belongs to the ubiquitin-activating E1 family.</text>
</comment>
<evidence type="ECO:0000313" key="3">
    <source>
        <dbReference type="Proteomes" id="UP000887569"/>
    </source>
</evidence>
<dbReference type="InterPro" id="IPR035985">
    <property type="entry name" value="Ubiquitin-activating_enz"/>
</dbReference>
<evidence type="ECO:0000259" key="2">
    <source>
        <dbReference type="Pfam" id="PF00899"/>
    </source>
</evidence>
<dbReference type="GO" id="GO:0019948">
    <property type="term" value="F:SUMO activating enzyme activity"/>
    <property type="evidence" value="ECO:0007669"/>
    <property type="project" value="TreeGrafter"/>
</dbReference>
<evidence type="ECO:0000313" key="4">
    <source>
        <dbReference type="WBParaSite" id="PgB17_g008_t10"/>
    </source>
</evidence>
<dbReference type="InterPro" id="IPR045886">
    <property type="entry name" value="ThiF/MoeB/HesA"/>
</dbReference>
<evidence type="ECO:0000256" key="1">
    <source>
        <dbReference type="ARBA" id="ARBA00005673"/>
    </source>
</evidence>
<dbReference type="PANTHER" id="PTHR10953">
    <property type="entry name" value="UBIQUITIN-ACTIVATING ENZYME E1"/>
    <property type="match status" value="1"/>
</dbReference>
<organism evidence="3 4">
    <name type="scientific">Parascaris univalens</name>
    <name type="common">Nematode worm</name>
    <dbReference type="NCBI Taxonomy" id="6257"/>
    <lineage>
        <taxon>Eukaryota</taxon>
        <taxon>Metazoa</taxon>
        <taxon>Ecdysozoa</taxon>
        <taxon>Nematoda</taxon>
        <taxon>Chromadorea</taxon>
        <taxon>Rhabditida</taxon>
        <taxon>Spirurina</taxon>
        <taxon>Ascaridomorpha</taxon>
        <taxon>Ascaridoidea</taxon>
        <taxon>Ascarididae</taxon>
        <taxon>Parascaris</taxon>
    </lineage>
</organism>
<dbReference type="AlphaFoldDB" id="A0A914ZSK9"/>
<keyword evidence="3" id="KW-1185">Reference proteome</keyword>